<organism evidence="2 3">
    <name type="scientific">Funneliformis caledonium</name>
    <dbReference type="NCBI Taxonomy" id="1117310"/>
    <lineage>
        <taxon>Eukaryota</taxon>
        <taxon>Fungi</taxon>
        <taxon>Fungi incertae sedis</taxon>
        <taxon>Mucoromycota</taxon>
        <taxon>Glomeromycotina</taxon>
        <taxon>Glomeromycetes</taxon>
        <taxon>Glomerales</taxon>
        <taxon>Glomeraceae</taxon>
        <taxon>Funneliformis</taxon>
    </lineage>
</organism>
<dbReference type="EMBL" id="CAJVPQ010000156">
    <property type="protein sequence ID" value="CAG8451711.1"/>
    <property type="molecule type" value="Genomic_DNA"/>
</dbReference>
<feature type="compositionally biased region" description="Polar residues" evidence="1">
    <location>
        <begin position="139"/>
        <end position="175"/>
    </location>
</feature>
<evidence type="ECO:0000313" key="3">
    <source>
        <dbReference type="Proteomes" id="UP000789570"/>
    </source>
</evidence>
<proteinExistence type="predicted"/>
<gene>
    <name evidence="2" type="ORF">FCALED_LOCUS1271</name>
</gene>
<comment type="caution">
    <text evidence="2">The sequence shown here is derived from an EMBL/GenBank/DDBJ whole genome shotgun (WGS) entry which is preliminary data.</text>
</comment>
<evidence type="ECO:0000256" key="1">
    <source>
        <dbReference type="SAM" id="MobiDB-lite"/>
    </source>
</evidence>
<dbReference type="AlphaFoldDB" id="A0A9N8VKP2"/>
<feature type="region of interest" description="Disordered" evidence="1">
    <location>
        <begin position="95"/>
        <end position="180"/>
    </location>
</feature>
<dbReference type="OrthoDB" id="433924at2759"/>
<evidence type="ECO:0000313" key="2">
    <source>
        <dbReference type="EMBL" id="CAG8451711.1"/>
    </source>
</evidence>
<sequence length="431" mass="49208">MYSDLEGFLKDSFNKFPIYLVTISTSIKDEMSELDRLQSFLLKRFKVGVINIENLTLYLLPTSETSSELLGVDRPSNVNDLYFVLQLPKNELSNYLKSQPSSTKKYKSSKSTKQLTYHEAQRNNLPPISTSPPRRPIQKSFNPNNETTSNLELQSPTKKYGVPSSSSRPTQASVHQNKDDMDIQFPSPKRHKGYAGIDQFKVHQKNMLPNIQSVRPTNTIPKEISKPIVANEPVKYSVNLNEFDGLNFTVVGSTYVESQRVIAYLKEMGGNEVLAKDPSGVILLTSVSIKCTDNIVDKILSFTNAVSGWDFKIHPNILSFLQRLLTFLSDNEFMKTRLEKAFKGIVDGLISGKIKYLLPNEMSLEDYDMDSDRITFGSMECLIKVHYDKYRHFVVIDENYEPSVENEMIGIETMSIEKLKQEFEENREIFV</sequence>
<dbReference type="Gene3D" id="3.40.50.11490">
    <property type="match status" value="1"/>
</dbReference>
<protein>
    <submittedName>
        <fullName evidence="2">13031_t:CDS:1</fullName>
    </submittedName>
</protein>
<dbReference type="Proteomes" id="UP000789570">
    <property type="component" value="Unassembled WGS sequence"/>
</dbReference>
<accession>A0A9N8VKP2</accession>
<keyword evidence="3" id="KW-1185">Reference proteome</keyword>
<name>A0A9N8VKP2_9GLOM</name>
<reference evidence="2" key="1">
    <citation type="submission" date="2021-06" db="EMBL/GenBank/DDBJ databases">
        <authorList>
            <person name="Kallberg Y."/>
            <person name="Tangrot J."/>
            <person name="Rosling A."/>
        </authorList>
    </citation>
    <scope>NUCLEOTIDE SEQUENCE</scope>
    <source>
        <strain evidence="2">UK204</strain>
    </source>
</reference>